<dbReference type="InterPro" id="IPR020846">
    <property type="entry name" value="MFS_dom"/>
</dbReference>
<evidence type="ECO:0000256" key="7">
    <source>
        <dbReference type="SAM" id="Phobius"/>
    </source>
</evidence>
<dbReference type="Proteomes" id="UP001302676">
    <property type="component" value="Unassembled WGS sequence"/>
</dbReference>
<reference evidence="9" key="2">
    <citation type="submission" date="2023-05" db="EMBL/GenBank/DDBJ databases">
        <authorList>
            <consortium name="Lawrence Berkeley National Laboratory"/>
            <person name="Steindorff A."/>
            <person name="Hensen N."/>
            <person name="Bonometti L."/>
            <person name="Westerberg I."/>
            <person name="Brannstrom I.O."/>
            <person name="Guillou S."/>
            <person name="Cros-Aarteil S."/>
            <person name="Calhoun S."/>
            <person name="Haridas S."/>
            <person name="Kuo A."/>
            <person name="Mondo S."/>
            <person name="Pangilinan J."/>
            <person name="Riley R."/>
            <person name="Labutti K."/>
            <person name="Andreopoulos B."/>
            <person name="Lipzen A."/>
            <person name="Chen C."/>
            <person name="Yanf M."/>
            <person name="Daum C."/>
            <person name="Ng V."/>
            <person name="Clum A."/>
            <person name="Ohm R."/>
            <person name="Martin F."/>
            <person name="Silar P."/>
            <person name="Natvig D."/>
            <person name="Lalanne C."/>
            <person name="Gautier V."/>
            <person name="Ament-Velasquez S.L."/>
            <person name="Kruys A."/>
            <person name="Hutchinson M.I."/>
            <person name="Powell A.J."/>
            <person name="Barry K."/>
            <person name="Miller A.N."/>
            <person name="Grigoriev I.V."/>
            <person name="Debuchy R."/>
            <person name="Gladieux P."/>
            <person name="Thoren M.H."/>
            <person name="Johannesson H."/>
        </authorList>
    </citation>
    <scope>NUCLEOTIDE SEQUENCE</scope>
    <source>
        <strain evidence="9">CBS 141.50</strain>
    </source>
</reference>
<feature type="region of interest" description="Disordered" evidence="6">
    <location>
        <begin position="1"/>
        <end position="20"/>
    </location>
</feature>
<feature type="transmembrane region" description="Helical" evidence="7">
    <location>
        <begin position="571"/>
        <end position="592"/>
    </location>
</feature>
<feature type="region of interest" description="Disordered" evidence="6">
    <location>
        <begin position="115"/>
        <end position="147"/>
    </location>
</feature>
<feature type="transmembrane region" description="Helical" evidence="7">
    <location>
        <begin position="530"/>
        <end position="550"/>
    </location>
</feature>
<proteinExistence type="predicted"/>
<keyword evidence="10" id="KW-1185">Reference proteome</keyword>
<feature type="transmembrane region" description="Helical" evidence="7">
    <location>
        <begin position="192"/>
        <end position="212"/>
    </location>
</feature>
<dbReference type="Pfam" id="PF07690">
    <property type="entry name" value="MFS_1"/>
    <property type="match status" value="1"/>
</dbReference>
<gene>
    <name evidence="9" type="ORF">C8A04DRAFT_28359</name>
</gene>
<feature type="transmembrane region" description="Helical" evidence="7">
    <location>
        <begin position="224"/>
        <end position="243"/>
    </location>
</feature>
<feature type="transmembrane region" description="Helical" evidence="7">
    <location>
        <begin position="312"/>
        <end position="334"/>
    </location>
</feature>
<dbReference type="SUPFAM" id="SSF103473">
    <property type="entry name" value="MFS general substrate transporter"/>
    <property type="match status" value="1"/>
</dbReference>
<evidence type="ECO:0000256" key="6">
    <source>
        <dbReference type="SAM" id="MobiDB-lite"/>
    </source>
</evidence>
<dbReference type="RefSeq" id="XP_062637384.1">
    <property type="nucleotide sequence ID" value="XM_062780620.1"/>
</dbReference>
<dbReference type="Gene3D" id="1.20.1720.10">
    <property type="entry name" value="Multidrug resistance protein D"/>
    <property type="match status" value="2"/>
</dbReference>
<dbReference type="GO" id="GO:0005886">
    <property type="term" value="C:plasma membrane"/>
    <property type="evidence" value="ECO:0007669"/>
    <property type="project" value="TreeGrafter"/>
</dbReference>
<dbReference type="GO" id="GO:0022857">
    <property type="term" value="F:transmembrane transporter activity"/>
    <property type="evidence" value="ECO:0007669"/>
    <property type="project" value="InterPro"/>
</dbReference>
<comment type="caution">
    <text evidence="9">The sequence shown here is derived from an EMBL/GenBank/DDBJ whole genome shotgun (WGS) entry which is preliminary data.</text>
</comment>
<dbReference type="AlphaFoldDB" id="A0AAN6V398"/>
<evidence type="ECO:0000313" key="10">
    <source>
        <dbReference type="Proteomes" id="UP001302676"/>
    </source>
</evidence>
<dbReference type="GeneID" id="87817233"/>
<dbReference type="EMBL" id="MU853581">
    <property type="protein sequence ID" value="KAK4144013.1"/>
    <property type="molecule type" value="Genomic_DNA"/>
</dbReference>
<feature type="transmembrane region" description="Helical" evidence="7">
    <location>
        <begin position="159"/>
        <end position="180"/>
    </location>
</feature>
<feature type="transmembrane region" description="Helical" evidence="7">
    <location>
        <begin position="249"/>
        <end position="272"/>
    </location>
</feature>
<evidence type="ECO:0000256" key="1">
    <source>
        <dbReference type="ARBA" id="ARBA00004141"/>
    </source>
</evidence>
<evidence type="ECO:0000256" key="5">
    <source>
        <dbReference type="ARBA" id="ARBA00023136"/>
    </source>
</evidence>
<feature type="transmembrane region" description="Helical" evidence="7">
    <location>
        <begin position="500"/>
        <end position="518"/>
    </location>
</feature>
<evidence type="ECO:0000256" key="4">
    <source>
        <dbReference type="ARBA" id="ARBA00022989"/>
    </source>
</evidence>
<feature type="compositionally biased region" description="Pro residues" evidence="6">
    <location>
        <begin position="129"/>
        <end position="147"/>
    </location>
</feature>
<evidence type="ECO:0000313" key="9">
    <source>
        <dbReference type="EMBL" id="KAK4144013.1"/>
    </source>
</evidence>
<keyword evidence="5 7" id="KW-0472">Membrane</keyword>
<accession>A0AAN6V398</accession>
<dbReference type="FunFam" id="1.20.1720.10:FF:000009">
    <property type="entry name" value="MFS multidrug transporter"/>
    <property type="match status" value="1"/>
</dbReference>
<feature type="transmembrane region" description="Helical" evidence="7">
    <location>
        <begin position="396"/>
        <end position="415"/>
    </location>
</feature>
<dbReference type="InterPro" id="IPR011701">
    <property type="entry name" value="MFS"/>
</dbReference>
<feature type="transmembrane region" description="Helical" evidence="7">
    <location>
        <begin position="598"/>
        <end position="619"/>
    </location>
</feature>
<evidence type="ECO:0000256" key="3">
    <source>
        <dbReference type="ARBA" id="ARBA00022692"/>
    </source>
</evidence>
<evidence type="ECO:0000259" key="8">
    <source>
        <dbReference type="PROSITE" id="PS50850"/>
    </source>
</evidence>
<dbReference type="PROSITE" id="PS50850">
    <property type="entry name" value="MFS"/>
    <property type="match status" value="1"/>
</dbReference>
<dbReference type="InterPro" id="IPR036259">
    <property type="entry name" value="MFS_trans_sf"/>
</dbReference>
<protein>
    <submittedName>
        <fullName evidence="9">Major facilitator superfamily domain-containing protein</fullName>
    </submittedName>
</protein>
<sequence>MTTQPRIDELPDQPGRFTTTADTTMMTHVNRRADVADVEDDGAGKHAVAKEQSVAMATPISSASSWMEQPESESDHVRETEQQSPRGGLLGRLLAPFSSSRKEQGGFATATAIAKSSETDLSSDDERPPTPPLPPADNKPDAGPDPPYHVFTTRKKWQIVYIVSLAGLFSPLSSNIYFPALGDIAEYTETNIAMIALTVTVYMIVQGLAPSFWGPLSDTRGRRITFIGTFAVYLAANIALAFSDDEFEILMAFRAVQAAGSAATISVGAGVIGDITTAKERGGFMGSFGGIRMLGQAVGPVIGGIVTEYFGFHAIFWLLFILGAIALALVVLFLPETLRRIAGNGTIPLRGINRPFVYQSLKKDWTALHPDDDPNAEPEKAPQITLSSVLSPLRFLFEKDVFCTLLFGAVVYAIWSSVTSSSTALFQPRYNLSDLQVGLIFLPNGAGCILGSYLTGKILDRDYRTVEAQYRLEKGLPADAPVSSKKTADFPVSQARLRSAWYQVLIFVASIGGYGYAITSPVLGTSPSGMAVPLVLQFIIAFTATGLFTQNSALMVDLYPGASASATAVNNLIRCAIGAAGVAAVQFIIDAIGAGPTFLMFAGVTVALSPLLYLEWVFGNQWRMARMERLEREAAEKNGVDGGESGKSA</sequence>
<dbReference type="PRINTS" id="PR01036">
    <property type="entry name" value="TCRTETB"/>
</dbReference>
<feature type="transmembrane region" description="Helical" evidence="7">
    <location>
        <begin position="284"/>
        <end position="306"/>
    </location>
</feature>
<feature type="transmembrane region" description="Helical" evidence="7">
    <location>
        <begin position="435"/>
        <end position="454"/>
    </location>
</feature>
<name>A0AAN6V398_9PEZI</name>
<feature type="region of interest" description="Disordered" evidence="6">
    <location>
        <begin position="36"/>
        <end position="92"/>
    </location>
</feature>
<evidence type="ECO:0000256" key="2">
    <source>
        <dbReference type="ARBA" id="ARBA00022448"/>
    </source>
</evidence>
<reference evidence="9" key="1">
    <citation type="journal article" date="2023" name="Mol. Phylogenet. Evol.">
        <title>Genome-scale phylogeny and comparative genomics of the fungal order Sordariales.</title>
        <authorList>
            <person name="Hensen N."/>
            <person name="Bonometti L."/>
            <person name="Westerberg I."/>
            <person name="Brannstrom I.O."/>
            <person name="Guillou S."/>
            <person name="Cros-Aarteil S."/>
            <person name="Calhoun S."/>
            <person name="Haridas S."/>
            <person name="Kuo A."/>
            <person name="Mondo S."/>
            <person name="Pangilinan J."/>
            <person name="Riley R."/>
            <person name="LaButti K."/>
            <person name="Andreopoulos B."/>
            <person name="Lipzen A."/>
            <person name="Chen C."/>
            <person name="Yan M."/>
            <person name="Daum C."/>
            <person name="Ng V."/>
            <person name="Clum A."/>
            <person name="Steindorff A."/>
            <person name="Ohm R.A."/>
            <person name="Martin F."/>
            <person name="Silar P."/>
            <person name="Natvig D.O."/>
            <person name="Lalanne C."/>
            <person name="Gautier V."/>
            <person name="Ament-Velasquez S.L."/>
            <person name="Kruys A."/>
            <person name="Hutchinson M.I."/>
            <person name="Powell A.J."/>
            <person name="Barry K."/>
            <person name="Miller A.N."/>
            <person name="Grigoriev I.V."/>
            <person name="Debuchy R."/>
            <person name="Gladieux P."/>
            <person name="Hiltunen Thoren M."/>
            <person name="Johannesson H."/>
        </authorList>
    </citation>
    <scope>NUCLEOTIDE SEQUENCE</scope>
    <source>
        <strain evidence="9">CBS 141.50</strain>
    </source>
</reference>
<feature type="domain" description="Major facilitator superfamily (MFS) profile" evidence="8">
    <location>
        <begin position="159"/>
        <end position="620"/>
    </location>
</feature>
<comment type="subcellular location">
    <subcellularLocation>
        <location evidence="1">Membrane</location>
        <topology evidence="1">Multi-pass membrane protein</topology>
    </subcellularLocation>
</comment>
<keyword evidence="2" id="KW-0813">Transport</keyword>
<organism evidence="9 10">
    <name type="scientific">Dichotomopilus funicola</name>
    <dbReference type="NCBI Taxonomy" id="1934379"/>
    <lineage>
        <taxon>Eukaryota</taxon>
        <taxon>Fungi</taxon>
        <taxon>Dikarya</taxon>
        <taxon>Ascomycota</taxon>
        <taxon>Pezizomycotina</taxon>
        <taxon>Sordariomycetes</taxon>
        <taxon>Sordariomycetidae</taxon>
        <taxon>Sordariales</taxon>
        <taxon>Chaetomiaceae</taxon>
        <taxon>Dichotomopilus</taxon>
    </lineage>
</organism>
<dbReference type="PANTHER" id="PTHR23502">
    <property type="entry name" value="MAJOR FACILITATOR SUPERFAMILY"/>
    <property type="match status" value="1"/>
</dbReference>
<keyword evidence="3 7" id="KW-0812">Transmembrane</keyword>
<keyword evidence="4 7" id="KW-1133">Transmembrane helix</keyword>
<dbReference type="PANTHER" id="PTHR23502:SF26">
    <property type="entry name" value="MAJOR FACILITATOR SUPERFAMILY (MFS) PROFILE DOMAIN-CONTAINING PROTEIN"/>
    <property type="match status" value="1"/>
</dbReference>